<protein>
    <submittedName>
        <fullName evidence="1">Uncharacterized protein</fullName>
    </submittedName>
</protein>
<reference evidence="1 2" key="1">
    <citation type="submission" date="2018-01" db="EMBL/GenBank/DDBJ databases">
        <title>Whole genome sequencing of Histamine producing bacteria.</title>
        <authorList>
            <person name="Butler K."/>
        </authorList>
    </citation>
    <scope>NUCLEOTIDE SEQUENCE [LARGE SCALE GENOMIC DNA]</scope>
    <source>
        <strain evidence="1 2">A6-1</strain>
    </source>
</reference>
<gene>
    <name evidence="1" type="ORF">C0W27_15725</name>
</gene>
<comment type="caution">
    <text evidence="1">The sequence shown here is derived from an EMBL/GenBank/DDBJ whole genome shotgun (WGS) entry which is preliminary data.</text>
</comment>
<proteinExistence type="predicted"/>
<accession>A0ABX5H1K7</accession>
<evidence type="ECO:0000313" key="1">
    <source>
        <dbReference type="EMBL" id="PSX07116.1"/>
    </source>
</evidence>
<keyword evidence="2" id="KW-1185">Reference proteome</keyword>
<name>A0ABX5H1K7_PHOAN</name>
<organism evidence="1 2">
    <name type="scientific">Photobacterium angustum</name>
    <dbReference type="NCBI Taxonomy" id="661"/>
    <lineage>
        <taxon>Bacteria</taxon>
        <taxon>Pseudomonadati</taxon>
        <taxon>Pseudomonadota</taxon>
        <taxon>Gammaproteobacteria</taxon>
        <taxon>Vibrionales</taxon>
        <taxon>Vibrionaceae</taxon>
        <taxon>Photobacterium</taxon>
    </lineage>
</organism>
<sequence length="63" mass="7842">MFITLIVILLIGNILTLYRHIKLKRQLYILKQDMKKHMLENGFDNSLWVMFTERTRKMLRFWQ</sequence>
<dbReference type="EMBL" id="PYOU01000014">
    <property type="protein sequence ID" value="PSX07116.1"/>
    <property type="molecule type" value="Genomic_DNA"/>
</dbReference>
<evidence type="ECO:0000313" key="2">
    <source>
        <dbReference type="Proteomes" id="UP000240989"/>
    </source>
</evidence>
<dbReference type="Proteomes" id="UP000240989">
    <property type="component" value="Unassembled WGS sequence"/>
</dbReference>